<dbReference type="EC" id="2.7.7.65" evidence="1"/>
<evidence type="ECO:0000256" key="3">
    <source>
        <dbReference type="SAM" id="Phobius"/>
    </source>
</evidence>
<feature type="transmembrane region" description="Helical" evidence="3">
    <location>
        <begin position="136"/>
        <end position="161"/>
    </location>
</feature>
<comment type="caution">
    <text evidence="5">The sequence shown here is derived from an EMBL/GenBank/DDBJ whole genome shotgun (WGS) entry which is preliminary data.</text>
</comment>
<dbReference type="PANTHER" id="PTHR45138">
    <property type="entry name" value="REGULATORY COMPONENTS OF SENSORY TRANSDUCTION SYSTEM"/>
    <property type="match status" value="1"/>
</dbReference>
<dbReference type="Pfam" id="PF00990">
    <property type="entry name" value="GGDEF"/>
    <property type="match status" value="1"/>
</dbReference>
<feature type="transmembrane region" description="Helical" evidence="3">
    <location>
        <begin position="112"/>
        <end position="129"/>
    </location>
</feature>
<protein>
    <recommendedName>
        <fullName evidence="1">diguanylate cyclase</fullName>
        <ecNumber evidence="1">2.7.7.65</ecNumber>
    </recommendedName>
</protein>
<accession>A0ABS8G678</accession>
<dbReference type="Gene3D" id="3.30.70.270">
    <property type="match status" value="1"/>
</dbReference>
<keyword evidence="3" id="KW-0812">Transmembrane</keyword>
<evidence type="ECO:0000313" key="6">
    <source>
        <dbReference type="Proteomes" id="UP001520878"/>
    </source>
</evidence>
<dbReference type="InterPro" id="IPR043128">
    <property type="entry name" value="Rev_trsase/Diguanyl_cyclase"/>
</dbReference>
<feature type="transmembrane region" description="Helical" evidence="3">
    <location>
        <begin position="87"/>
        <end position="106"/>
    </location>
</feature>
<evidence type="ECO:0000313" key="5">
    <source>
        <dbReference type="EMBL" id="MCC2616087.1"/>
    </source>
</evidence>
<evidence type="ECO:0000259" key="4">
    <source>
        <dbReference type="PROSITE" id="PS50887"/>
    </source>
</evidence>
<dbReference type="EMBL" id="JAJEWP010000001">
    <property type="protein sequence ID" value="MCC2616087.1"/>
    <property type="molecule type" value="Genomic_DNA"/>
</dbReference>
<dbReference type="InterPro" id="IPR050469">
    <property type="entry name" value="Diguanylate_Cyclase"/>
</dbReference>
<proteinExistence type="predicted"/>
<reference evidence="5 6" key="1">
    <citation type="submission" date="2021-10" db="EMBL/GenBank/DDBJ databases">
        <title>Draft genome of Aestuariibacter halophilus JC2043.</title>
        <authorList>
            <person name="Emsley S.A."/>
            <person name="Pfannmuller K.M."/>
            <person name="Ushijima B."/>
            <person name="Saw J.H."/>
            <person name="Videau P."/>
        </authorList>
    </citation>
    <scope>NUCLEOTIDE SEQUENCE [LARGE SCALE GENOMIC DNA]</scope>
    <source>
        <strain evidence="5 6">JC2043</strain>
    </source>
</reference>
<dbReference type="Proteomes" id="UP001520878">
    <property type="component" value="Unassembled WGS sequence"/>
</dbReference>
<name>A0ABS8G678_9ALTE</name>
<dbReference type="InterPro" id="IPR048435">
    <property type="entry name" value="MASE6"/>
</dbReference>
<dbReference type="NCBIfam" id="TIGR00254">
    <property type="entry name" value="GGDEF"/>
    <property type="match status" value="1"/>
</dbReference>
<gene>
    <name evidence="5" type="ORF">LJ739_07525</name>
</gene>
<keyword evidence="3" id="KW-1133">Transmembrane helix</keyword>
<evidence type="ECO:0000256" key="2">
    <source>
        <dbReference type="ARBA" id="ARBA00034247"/>
    </source>
</evidence>
<dbReference type="PROSITE" id="PS50887">
    <property type="entry name" value="GGDEF"/>
    <property type="match status" value="1"/>
</dbReference>
<feature type="domain" description="GGDEF" evidence="4">
    <location>
        <begin position="233"/>
        <end position="365"/>
    </location>
</feature>
<dbReference type="PANTHER" id="PTHR45138:SF9">
    <property type="entry name" value="DIGUANYLATE CYCLASE DGCM-RELATED"/>
    <property type="match status" value="1"/>
</dbReference>
<keyword evidence="6" id="KW-1185">Reference proteome</keyword>
<feature type="transmembrane region" description="Helical" evidence="3">
    <location>
        <begin position="167"/>
        <end position="184"/>
    </location>
</feature>
<feature type="transmembrane region" description="Helical" evidence="3">
    <location>
        <begin position="30"/>
        <end position="51"/>
    </location>
</feature>
<comment type="catalytic activity">
    <reaction evidence="2">
        <text>2 GTP = 3',3'-c-di-GMP + 2 diphosphate</text>
        <dbReference type="Rhea" id="RHEA:24898"/>
        <dbReference type="ChEBI" id="CHEBI:33019"/>
        <dbReference type="ChEBI" id="CHEBI:37565"/>
        <dbReference type="ChEBI" id="CHEBI:58805"/>
        <dbReference type="EC" id="2.7.7.65"/>
    </reaction>
</comment>
<dbReference type="CDD" id="cd01949">
    <property type="entry name" value="GGDEF"/>
    <property type="match status" value="1"/>
</dbReference>
<keyword evidence="3" id="KW-0472">Membrane</keyword>
<dbReference type="InterPro" id="IPR000160">
    <property type="entry name" value="GGDEF_dom"/>
</dbReference>
<sequence length="369" mass="42648">MMAIKQWFIDYIHTGVHAQQDDETRRQITVANLFSLLGWSITLAMGAAAIWRYNYPLAAILLTASALFYSSHFVFKIKRIHSPHKISSKLLLGCLLVLMVFLIFTGGHQKTGPLWIYILPPVVFFFSGLRRGVYLLSGFVLLIALLLFSPLENILLVSYAIEFKTRFLYSFLTVSLLFALYEYSRQQSYRDIQRLSQEFERQARHDPLTDLPNRRGMVEHLEYEFERAKRSRQDMTVMLCDIDFFKRINDNYGHDTGDHMLQQIARVFENALRGQDIVSRWGGEEFLFLLPETNAHDAFILAEKVRKRVASHLFSHQNVQLNMTISIGISEVSQSVTIDQAINLADHFLYQAKTAGRNRTMPCSEHLSQ</sequence>
<evidence type="ECO:0000256" key="1">
    <source>
        <dbReference type="ARBA" id="ARBA00012528"/>
    </source>
</evidence>
<dbReference type="SMART" id="SM00267">
    <property type="entry name" value="GGDEF"/>
    <property type="match status" value="1"/>
</dbReference>
<feature type="transmembrane region" description="Helical" evidence="3">
    <location>
        <begin position="57"/>
        <end position="75"/>
    </location>
</feature>
<dbReference type="InterPro" id="IPR029787">
    <property type="entry name" value="Nucleotide_cyclase"/>
</dbReference>
<organism evidence="5 6">
    <name type="scientific">Fluctibacter halophilus</name>
    <dbReference type="NCBI Taxonomy" id="226011"/>
    <lineage>
        <taxon>Bacteria</taxon>
        <taxon>Pseudomonadati</taxon>
        <taxon>Pseudomonadota</taxon>
        <taxon>Gammaproteobacteria</taxon>
        <taxon>Alteromonadales</taxon>
        <taxon>Alteromonadaceae</taxon>
        <taxon>Fluctibacter</taxon>
    </lineage>
</organism>
<dbReference type="SUPFAM" id="SSF55073">
    <property type="entry name" value="Nucleotide cyclase"/>
    <property type="match status" value="1"/>
</dbReference>
<dbReference type="Pfam" id="PF20966">
    <property type="entry name" value="MASE6"/>
    <property type="match status" value="1"/>
</dbReference>